<keyword evidence="4" id="KW-0378">Hydrolase</keyword>
<dbReference type="eggNOG" id="arCOG03284">
    <property type="taxonomic scope" value="Archaea"/>
</dbReference>
<feature type="domain" description="Glycoside hydrolase family 57 N-terminal" evidence="3">
    <location>
        <begin position="109"/>
        <end position="420"/>
    </location>
</feature>
<dbReference type="PANTHER" id="PTHR36306">
    <property type="entry name" value="ALPHA-AMYLASE-RELATED-RELATED"/>
    <property type="match status" value="1"/>
</dbReference>
<dbReference type="OrthoDB" id="18576at2157"/>
<organism evidence="4 5">
    <name type="scientific">Thermofilum pendens (strain DSM 2475 / Hrk 5)</name>
    <dbReference type="NCBI Taxonomy" id="368408"/>
    <lineage>
        <taxon>Archaea</taxon>
        <taxon>Thermoproteota</taxon>
        <taxon>Thermoprotei</taxon>
        <taxon>Thermofilales</taxon>
        <taxon>Thermofilaceae</taxon>
        <taxon>Thermofilum</taxon>
    </lineage>
</organism>
<gene>
    <name evidence="4" type="ordered locus">Tpen_0210</name>
</gene>
<evidence type="ECO:0000256" key="2">
    <source>
        <dbReference type="ARBA" id="ARBA00023277"/>
    </source>
</evidence>
<evidence type="ECO:0000256" key="1">
    <source>
        <dbReference type="ARBA" id="ARBA00006821"/>
    </source>
</evidence>
<evidence type="ECO:0000259" key="3">
    <source>
        <dbReference type="Pfam" id="PF03065"/>
    </source>
</evidence>
<dbReference type="GO" id="GO:0016787">
    <property type="term" value="F:hydrolase activity"/>
    <property type="evidence" value="ECO:0007669"/>
    <property type="project" value="UniProtKB-KW"/>
</dbReference>
<dbReference type="EMBL" id="CP000505">
    <property type="protein sequence ID" value="ABL77620.1"/>
    <property type="molecule type" value="Genomic_DNA"/>
</dbReference>
<dbReference type="InterPro" id="IPR011330">
    <property type="entry name" value="Glyco_hydro/deAcase_b/a-brl"/>
</dbReference>
<dbReference type="EnsemblBacteria" id="ABL77620">
    <property type="protein sequence ID" value="ABL77620"/>
    <property type="gene ID" value="Tpen_0210"/>
</dbReference>
<dbReference type="RefSeq" id="WP_011751885.1">
    <property type="nucleotide sequence ID" value="NC_008698.1"/>
</dbReference>
<dbReference type="PANTHER" id="PTHR36306:SF1">
    <property type="entry name" value="ALPHA-AMYLASE-RELATED"/>
    <property type="match status" value="1"/>
</dbReference>
<evidence type="ECO:0000313" key="5">
    <source>
        <dbReference type="Proteomes" id="UP000000641"/>
    </source>
</evidence>
<dbReference type="CAZy" id="GH57">
    <property type="family name" value="Glycoside Hydrolase Family 57"/>
</dbReference>
<keyword evidence="2" id="KW-0119">Carbohydrate metabolism</keyword>
<dbReference type="GO" id="GO:0005975">
    <property type="term" value="P:carbohydrate metabolic process"/>
    <property type="evidence" value="ECO:0007669"/>
    <property type="project" value="InterPro"/>
</dbReference>
<dbReference type="Proteomes" id="UP000000641">
    <property type="component" value="Chromosome"/>
</dbReference>
<comment type="similarity">
    <text evidence="1">Belongs to the glycosyl hydrolase 57 family.</text>
</comment>
<dbReference type="BRENDA" id="3.2.1.41">
    <property type="organism ID" value="11662"/>
</dbReference>
<dbReference type="InterPro" id="IPR052046">
    <property type="entry name" value="GH57_Enzymes"/>
</dbReference>
<accession>A1RWP0</accession>
<proteinExistence type="inferred from homology"/>
<name>A1RWP0_THEPD</name>
<dbReference type="HOGENOM" id="CLU_452458_0_0_2"/>
<reference evidence="5" key="1">
    <citation type="journal article" date="2008" name="J. Bacteriol.">
        <title>Genome sequence of Thermofilum pendens reveals an exceptional loss of biosynthetic pathways without genome reduction.</title>
        <authorList>
            <person name="Anderson I."/>
            <person name="Rodriguez J."/>
            <person name="Susanti D."/>
            <person name="Porat I."/>
            <person name="Reich C."/>
            <person name="Ulrich L.E."/>
            <person name="Elkins J.G."/>
            <person name="Mavromatis K."/>
            <person name="Lykidis A."/>
            <person name="Kim E."/>
            <person name="Thompson L.S."/>
            <person name="Nolan M."/>
            <person name="Land M."/>
            <person name="Copeland A."/>
            <person name="Lapidus A."/>
            <person name="Lucas S."/>
            <person name="Detter C."/>
            <person name="Zhulin I.B."/>
            <person name="Olsen G.J."/>
            <person name="Whitman W."/>
            <person name="Mukhopadhyay B."/>
            <person name="Bristow J."/>
            <person name="Kyrpides N."/>
        </authorList>
    </citation>
    <scope>NUCLEOTIDE SEQUENCE [LARGE SCALE GENOMIC DNA]</scope>
    <source>
        <strain evidence="5">DSM 2475 / Hrk 5</strain>
    </source>
</reference>
<evidence type="ECO:0000313" key="4">
    <source>
        <dbReference type="EMBL" id="ABL77620.1"/>
    </source>
</evidence>
<dbReference type="InterPro" id="IPR004300">
    <property type="entry name" value="Glyco_hydro_57_N"/>
</dbReference>
<dbReference type="SMR" id="A1RWP0"/>
<keyword evidence="5" id="KW-1185">Reference proteome</keyword>
<dbReference type="SUPFAM" id="SSF88713">
    <property type="entry name" value="Glycoside hydrolase/deacetylase"/>
    <property type="match status" value="1"/>
</dbReference>
<dbReference type="Pfam" id="PF03065">
    <property type="entry name" value="Glyco_hydro_57"/>
    <property type="match status" value="1"/>
</dbReference>
<dbReference type="CDD" id="cd10796">
    <property type="entry name" value="GH57N_APU"/>
    <property type="match status" value="1"/>
</dbReference>
<dbReference type="AlphaFoldDB" id="A1RWP0"/>
<dbReference type="GeneID" id="4602221"/>
<dbReference type="Gene3D" id="3.20.110.20">
    <property type="match status" value="1"/>
</dbReference>
<sequence length="609" mass="68955">MVKVSPGKIGAVILQGSKVSLNFTVENDEGTPVKGTPFFNLKAQGKQQIYVVFEQAVIQPGEKATFNFEVKFDVPVGEAVAYFCFETDKAVCEERQVYIAGEGEAIYVAFVWHHHQAPQFYPDGSLKDEWAFIHVAKGDFYAYSGGPYKVHMETHKRIPGFIDVDHFSPSLLEQWLLFLSGKLRSSTATKEDVEGLLSFLREKIREGIVEPLGSVYAHTVLGLVLKKAKQRGLDEIAKKLIEWELREGLKIVEEALGRRPSGLWTPEMFWHMDLVDLYGSLGVRYTVLCEQHFTRAGGDKENIYEPYVVEDPISGRSVVVFFRDLKLSNWISFKVDFKNPEEADNEARRFVIELAKRREVAPGGIVTIALDGENWMIMPAYRKYAPYFLEKVLEYILESQVIRLTTLSKYLDQNPPKRVLDYIPSGSWVELSDKQWTGGAKDELWNEAMETLVYVESAYRLLEPEAERLLADPDSPLYRLFKAIAIAIDSDFYWYGELEREREFIKEWLAEARKIAGEILGNLKAREVGRTNNHAFIEIENRNLFSAKVRIVSEAKSRVDETSIIIPASSKVTLPVYVGDSNTLVRVVSGKVTLQVVGGVDGSPAPLSL</sequence>
<protein>
    <submittedName>
        <fullName evidence="4">Glycoside hydrolase, family 57</fullName>
    </submittedName>
</protein>
<dbReference type="KEGG" id="tpe:Tpen_0210"/>
<dbReference type="STRING" id="368408.Tpen_0210"/>